<dbReference type="RefSeq" id="WP_057825525.1">
    <property type="nucleotide sequence ID" value="NZ_AZEA01000013.1"/>
</dbReference>
<keyword evidence="3" id="KW-1185">Reference proteome</keyword>
<evidence type="ECO:0000256" key="1">
    <source>
        <dbReference type="SAM" id="SignalP"/>
    </source>
</evidence>
<protein>
    <submittedName>
        <fullName evidence="2">S-layer domain protein</fullName>
    </submittedName>
</protein>
<comment type="caution">
    <text evidence="2">The sequence shown here is derived from an EMBL/GenBank/DDBJ whole genome shotgun (WGS) entry which is preliminary data.</text>
</comment>
<dbReference type="PATRIC" id="fig|1423808.3.peg.646"/>
<accession>A0A0R1L6I0</accession>
<keyword evidence="1" id="KW-0732">Signal</keyword>
<feature type="chain" id="PRO_5038334870" evidence="1">
    <location>
        <begin position="23"/>
        <end position="243"/>
    </location>
</feature>
<dbReference type="Proteomes" id="UP000051581">
    <property type="component" value="Unassembled WGS sequence"/>
</dbReference>
<evidence type="ECO:0000313" key="3">
    <source>
        <dbReference type="Proteomes" id="UP000051581"/>
    </source>
</evidence>
<dbReference type="OrthoDB" id="2329257at2"/>
<organism evidence="2 3">
    <name type="scientific">Lentilactobacillus sunkii DSM 19904</name>
    <dbReference type="NCBI Taxonomy" id="1423808"/>
    <lineage>
        <taxon>Bacteria</taxon>
        <taxon>Bacillati</taxon>
        <taxon>Bacillota</taxon>
        <taxon>Bacilli</taxon>
        <taxon>Lactobacillales</taxon>
        <taxon>Lactobacillaceae</taxon>
        <taxon>Lentilactobacillus</taxon>
    </lineage>
</organism>
<sequence>MKLNLKKSLFVSVAALGLFAVAGTTNASAKKSYPHITMNEVLKTNPYNRNVVFTGSNALYNKAGTLKSARVVATTSTIKDLINERQSKNNLRAYRIATTSRNSVYYKVVSFDGTYRGWIYGGKMTADRGGFAGGIKSTNTFTEGTLTPTQKTTVYRITTPGIANDGKSATYEDPMYTQYKLDHDDRQVDNTTNYGEARFRLDRIGTRTQEGDTWVYIVATQPAYTVANGWIKLSGLTATGTIQ</sequence>
<dbReference type="EMBL" id="AZEA01000013">
    <property type="protein sequence ID" value="KRK87994.1"/>
    <property type="molecule type" value="Genomic_DNA"/>
</dbReference>
<gene>
    <name evidence="2" type="ORF">FD17_GL000641</name>
</gene>
<feature type="signal peptide" evidence="1">
    <location>
        <begin position="1"/>
        <end position="22"/>
    </location>
</feature>
<name>A0A0R1L6I0_9LACO</name>
<dbReference type="AlphaFoldDB" id="A0A0R1L6I0"/>
<reference evidence="2 3" key="1">
    <citation type="journal article" date="2015" name="Genome Announc.">
        <title>Expanding the biotechnology potential of lactobacilli through comparative genomics of 213 strains and associated genera.</title>
        <authorList>
            <person name="Sun Z."/>
            <person name="Harris H.M."/>
            <person name="McCann A."/>
            <person name="Guo C."/>
            <person name="Argimon S."/>
            <person name="Zhang W."/>
            <person name="Yang X."/>
            <person name="Jeffery I.B."/>
            <person name="Cooney J.C."/>
            <person name="Kagawa T.F."/>
            <person name="Liu W."/>
            <person name="Song Y."/>
            <person name="Salvetti E."/>
            <person name="Wrobel A."/>
            <person name="Rasinkangas P."/>
            <person name="Parkhill J."/>
            <person name="Rea M.C."/>
            <person name="O'Sullivan O."/>
            <person name="Ritari J."/>
            <person name="Douillard F.P."/>
            <person name="Paul Ross R."/>
            <person name="Yang R."/>
            <person name="Briner A.E."/>
            <person name="Felis G.E."/>
            <person name="de Vos W.M."/>
            <person name="Barrangou R."/>
            <person name="Klaenhammer T.R."/>
            <person name="Caufield P.W."/>
            <person name="Cui Y."/>
            <person name="Zhang H."/>
            <person name="O'Toole P.W."/>
        </authorList>
    </citation>
    <scope>NUCLEOTIDE SEQUENCE [LARGE SCALE GENOMIC DNA]</scope>
    <source>
        <strain evidence="2 3">DSM 19904</strain>
    </source>
</reference>
<evidence type="ECO:0000313" key="2">
    <source>
        <dbReference type="EMBL" id="KRK87994.1"/>
    </source>
</evidence>
<proteinExistence type="predicted"/>